<proteinExistence type="predicted"/>
<evidence type="ECO:0000313" key="4">
    <source>
        <dbReference type="EMBL" id="KFM78180.1"/>
    </source>
</evidence>
<feature type="region of interest" description="Disordered" evidence="2">
    <location>
        <begin position="318"/>
        <end position="464"/>
    </location>
</feature>
<dbReference type="OrthoDB" id="10447128at2759"/>
<evidence type="ECO:0000313" key="5">
    <source>
        <dbReference type="Proteomes" id="UP000054359"/>
    </source>
</evidence>
<feature type="domain" description="Transcription initiation factor TFIID subunit 12" evidence="3">
    <location>
        <begin position="70"/>
        <end position="134"/>
    </location>
</feature>
<accession>A0A087ULE1</accession>
<dbReference type="EMBL" id="KK120384">
    <property type="protein sequence ID" value="KFM78180.1"/>
    <property type="molecule type" value="Genomic_DNA"/>
</dbReference>
<dbReference type="AlphaFoldDB" id="A0A087ULE1"/>
<feature type="compositionally biased region" description="Basic and acidic residues" evidence="2">
    <location>
        <begin position="1"/>
        <end position="16"/>
    </location>
</feature>
<dbReference type="GO" id="GO:0006352">
    <property type="term" value="P:DNA-templated transcription initiation"/>
    <property type="evidence" value="ECO:0007669"/>
    <property type="project" value="InterPro"/>
</dbReference>
<sequence length="546" mass="60977">MDLELENDKGGLDAKETTASCTSEPINIDPPVPECIEPINVDLSVHGYIEPTKVKDPPEYEHVYKRAPVSLHQIFQELSRDSDTFDAEAADVLMEMADDFIQAVLEKTFKLVDNKSTKVLRCSDLMMILRSYCNIDLNHFAGTISTLGRYSYDKHLNAMPREKTEKRSHSLEQLDCPSNKLAKKDSLNGFKSVSVGHIENRKHNVSSVSVGHTENTKCNLFSVSDSIQSKKSESTKKKLRKISGKKVNVKEGSVPSKKDKSVDLTSSSSSVSNFAKKRKCIDSVSSKSRRSSETYLKPISECETILKTDDEKQFLKPTAVPSLSSKHMRNLPLSSLPPHSQEKCYPKKSVSAKHAHKKSTSHVSNSSSRKFSKHETSLPVSKCKHKKGGSSNPKNMHRKTNTKLKRKSHKNSALKKHCAAYSETSKNDLKKKKSTYVNSKSELAYDSPKQKEKSRAGSQKSSINHQFNTVRSLLSKESGNIVSKEEETAAIISKLNSITEFYANKSCIENRRVTKHPVCSMSLPCKKSFPPNQNTSVVGYVDCIKK</sequence>
<gene>
    <name evidence="4" type="ORF">X975_17843</name>
</gene>
<dbReference type="GO" id="GO:0046982">
    <property type="term" value="F:protein heterodimerization activity"/>
    <property type="evidence" value="ECO:0007669"/>
    <property type="project" value="InterPro"/>
</dbReference>
<feature type="compositionally biased region" description="Basic residues" evidence="2">
    <location>
        <begin position="395"/>
        <end position="418"/>
    </location>
</feature>
<dbReference type="InterPro" id="IPR003228">
    <property type="entry name" value="TFIID_TAF12_dom"/>
</dbReference>
<dbReference type="Proteomes" id="UP000054359">
    <property type="component" value="Unassembled WGS sequence"/>
</dbReference>
<feature type="compositionally biased region" description="Basic residues" evidence="2">
    <location>
        <begin position="350"/>
        <end position="360"/>
    </location>
</feature>
<evidence type="ECO:0000256" key="1">
    <source>
        <dbReference type="ARBA" id="ARBA00017484"/>
    </source>
</evidence>
<feature type="region of interest" description="Disordered" evidence="2">
    <location>
        <begin position="1"/>
        <end position="26"/>
    </location>
</feature>
<reference evidence="4 5" key="1">
    <citation type="submission" date="2013-11" db="EMBL/GenBank/DDBJ databases">
        <title>Genome sequencing of Stegodyphus mimosarum.</title>
        <authorList>
            <person name="Bechsgaard J."/>
        </authorList>
    </citation>
    <scope>NUCLEOTIDE SEQUENCE [LARGE SCALE GENOMIC DNA]</scope>
</reference>
<name>A0A087ULE1_STEMI</name>
<dbReference type="Gene3D" id="1.10.20.10">
    <property type="entry name" value="Histone, subunit A"/>
    <property type="match status" value="1"/>
</dbReference>
<feature type="non-terminal residue" evidence="4">
    <location>
        <position position="546"/>
    </location>
</feature>
<dbReference type="GO" id="GO:0005669">
    <property type="term" value="C:transcription factor TFIID complex"/>
    <property type="evidence" value="ECO:0007669"/>
    <property type="project" value="InterPro"/>
</dbReference>
<organism evidence="4 5">
    <name type="scientific">Stegodyphus mimosarum</name>
    <name type="common">African social velvet spider</name>
    <dbReference type="NCBI Taxonomy" id="407821"/>
    <lineage>
        <taxon>Eukaryota</taxon>
        <taxon>Metazoa</taxon>
        <taxon>Ecdysozoa</taxon>
        <taxon>Arthropoda</taxon>
        <taxon>Chelicerata</taxon>
        <taxon>Arachnida</taxon>
        <taxon>Araneae</taxon>
        <taxon>Araneomorphae</taxon>
        <taxon>Entelegynae</taxon>
        <taxon>Eresoidea</taxon>
        <taxon>Eresidae</taxon>
        <taxon>Stegodyphus</taxon>
    </lineage>
</organism>
<keyword evidence="5" id="KW-1185">Reference proteome</keyword>
<dbReference type="InterPro" id="IPR009072">
    <property type="entry name" value="Histone-fold"/>
</dbReference>
<dbReference type="Pfam" id="PF03847">
    <property type="entry name" value="TFIID_20kDa"/>
    <property type="match status" value="1"/>
</dbReference>
<feature type="region of interest" description="Disordered" evidence="2">
    <location>
        <begin position="232"/>
        <end position="268"/>
    </location>
</feature>
<evidence type="ECO:0000256" key="2">
    <source>
        <dbReference type="SAM" id="MobiDB-lite"/>
    </source>
</evidence>
<protein>
    <recommendedName>
        <fullName evidence="1">Transcription initiation factor TFIID subunit 12</fullName>
    </recommendedName>
</protein>
<evidence type="ECO:0000259" key="3">
    <source>
        <dbReference type="Pfam" id="PF03847"/>
    </source>
</evidence>